<sequence>MPSKEYDFLVTLKKNVDKKVNIISQILLLIALCAFTYVGIRLYTISPIAAIKPFVVAAFIFCWALYCITSSKPKFYRLALLVAGVYFFFSPIGFSWVGFLYIIAGLLEKQAKFPQEIGFDKEGITVNSFPIKNYTWNELNNVVIKDNLLTIDFKNNKLYQKEIQDIVSKEMEAEFNAFCKARQNISLQ</sequence>
<dbReference type="EMBL" id="CP032489">
    <property type="protein sequence ID" value="AYD47206.1"/>
    <property type="molecule type" value="Genomic_DNA"/>
</dbReference>
<keyword evidence="1" id="KW-0812">Transmembrane</keyword>
<keyword evidence="1" id="KW-1133">Transmembrane helix</keyword>
<keyword evidence="1" id="KW-0472">Membrane</keyword>
<feature type="transmembrane region" description="Helical" evidence="1">
    <location>
        <begin position="20"/>
        <end position="40"/>
    </location>
</feature>
<gene>
    <name evidence="2" type="ORF">D6B99_06015</name>
</gene>
<evidence type="ECO:0000313" key="3">
    <source>
        <dbReference type="Proteomes" id="UP000266118"/>
    </source>
</evidence>
<organism evidence="2 3">
    <name type="scientific">Arachidicoccus soli</name>
    <dbReference type="NCBI Taxonomy" id="2341117"/>
    <lineage>
        <taxon>Bacteria</taxon>
        <taxon>Pseudomonadati</taxon>
        <taxon>Bacteroidota</taxon>
        <taxon>Chitinophagia</taxon>
        <taxon>Chitinophagales</taxon>
        <taxon>Chitinophagaceae</taxon>
        <taxon>Arachidicoccus</taxon>
    </lineage>
</organism>
<proteinExistence type="predicted"/>
<name>A0A386HNM1_9BACT</name>
<feature type="transmembrane region" description="Helical" evidence="1">
    <location>
        <begin position="46"/>
        <end position="66"/>
    </location>
</feature>
<protein>
    <submittedName>
        <fullName evidence="2">Uncharacterized protein</fullName>
    </submittedName>
</protein>
<dbReference type="OrthoDB" id="660475at2"/>
<dbReference type="KEGG" id="ark:D6B99_06015"/>
<accession>A0A386HNM1</accession>
<reference evidence="2 3" key="1">
    <citation type="submission" date="2018-09" db="EMBL/GenBank/DDBJ databases">
        <title>Arachidicoccus sp. nov., a bacterium isolated from soil.</title>
        <authorList>
            <person name="Weon H.-Y."/>
            <person name="Kwon S.-W."/>
            <person name="Lee S.A."/>
        </authorList>
    </citation>
    <scope>NUCLEOTIDE SEQUENCE [LARGE SCALE GENOMIC DNA]</scope>
    <source>
        <strain evidence="2 3">KIS59-12</strain>
    </source>
</reference>
<evidence type="ECO:0000256" key="1">
    <source>
        <dbReference type="SAM" id="Phobius"/>
    </source>
</evidence>
<dbReference type="Proteomes" id="UP000266118">
    <property type="component" value="Chromosome"/>
</dbReference>
<feature type="transmembrane region" description="Helical" evidence="1">
    <location>
        <begin position="78"/>
        <end position="104"/>
    </location>
</feature>
<evidence type="ECO:0000313" key="2">
    <source>
        <dbReference type="EMBL" id="AYD47206.1"/>
    </source>
</evidence>
<keyword evidence="3" id="KW-1185">Reference proteome</keyword>
<dbReference type="AlphaFoldDB" id="A0A386HNM1"/>
<dbReference type="RefSeq" id="WP_119986070.1">
    <property type="nucleotide sequence ID" value="NZ_CP032489.1"/>
</dbReference>